<protein>
    <recommendedName>
        <fullName evidence="3">Nose resistant-to-fluoxetine protein N-terminal domain-containing protein</fullName>
    </recommendedName>
</protein>
<feature type="transmembrane region" description="Helical" evidence="1">
    <location>
        <begin position="419"/>
        <end position="440"/>
    </location>
</feature>
<keyword evidence="5" id="KW-1185">Reference proteome</keyword>
<evidence type="ECO:0000313" key="4">
    <source>
        <dbReference type="EMBL" id="CAH1776530.1"/>
    </source>
</evidence>
<accession>A0A8S4N6V7</accession>
<dbReference type="PANTHER" id="PTHR11161">
    <property type="entry name" value="O-ACYLTRANSFERASE"/>
    <property type="match status" value="1"/>
</dbReference>
<feature type="transmembrane region" description="Helical" evidence="1">
    <location>
        <begin position="686"/>
        <end position="704"/>
    </location>
</feature>
<comment type="caution">
    <text evidence="4">The sequence shown here is derived from an EMBL/GenBank/DDBJ whole genome shotgun (WGS) entry which is preliminary data.</text>
</comment>
<keyword evidence="1" id="KW-0472">Membrane</keyword>
<feature type="transmembrane region" description="Helical" evidence="1">
    <location>
        <begin position="582"/>
        <end position="600"/>
    </location>
</feature>
<dbReference type="OrthoDB" id="207378at2759"/>
<dbReference type="Pfam" id="PF20146">
    <property type="entry name" value="NRF"/>
    <property type="match status" value="1"/>
</dbReference>
<feature type="transmembrane region" description="Helical" evidence="1">
    <location>
        <begin position="460"/>
        <end position="478"/>
    </location>
</feature>
<dbReference type="InterPro" id="IPR006621">
    <property type="entry name" value="Nose-resist-to-fluoxetine_N"/>
</dbReference>
<dbReference type="EMBL" id="CAIIXF020000002">
    <property type="protein sequence ID" value="CAH1776530.1"/>
    <property type="molecule type" value="Genomic_DNA"/>
</dbReference>
<feature type="chain" id="PRO_5035796692" description="Nose resistant-to-fluoxetine protein N-terminal domain-containing protein" evidence="2">
    <location>
        <begin position="25"/>
        <end position="761"/>
    </location>
</feature>
<feature type="domain" description="Nose resistant-to-fluoxetine protein N-terminal" evidence="3">
    <location>
        <begin position="57"/>
        <end position="208"/>
    </location>
</feature>
<feature type="transmembrane region" description="Helical" evidence="1">
    <location>
        <begin position="612"/>
        <end position="632"/>
    </location>
</feature>
<dbReference type="GO" id="GO:0016747">
    <property type="term" value="F:acyltransferase activity, transferring groups other than amino-acyl groups"/>
    <property type="evidence" value="ECO:0007669"/>
    <property type="project" value="InterPro"/>
</dbReference>
<feature type="signal peptide" evidence="2">
    <location>
        <begin position="1"/>
        <end position="24"/>
    </location>
</feature>
<feature type="transmembrane region" description="Helical" evidence="1">
    <location>
        <begin position="652"/>
        <end position="674"/>
    </location>
</feature>
<proteinExistence type="predicted"/>
<gene>
    <name evidence="4" type="ORF">OFUS_LOCUS3697</name>
</gene>
<feature type="transmembrane region" description="Helical" evidence="1">
    <location>
        <begin position="716"/>
        <end position="742"/>
    </location>
</feature>
<keyword evidence="1" id="KW-1133">Transmembrane helix</keyword>
<dbReference type="InterPro" id="IPR052728">
    <property type="entry name" value="O2_lipid_transport_reg"/>
</dbReference>
<name>A0A8S4N6V7_OWEFU</name>
<keyword evidence="2" id="KW-0732">Signal</keyword>
<reference evidence="4" key="1">
    <citation type="submission" date="2022-03" db="EMBL/GenBank/DDBJ databases">
        <authorList>
            <person name="Martin C."/>
        </authorList>
    </citation>
    <scope>NUCLEOTIDE SEQUENCE</scope>
</reference>
<organism evidence="4 5">
    <name type="scientific">Owenia fusiformis</name>
    <name type="common">Polychaete worm</name>
    <dbReference type="NCBI Taxonomy" id="6347"/>
    <lineage>
        <taxon>Eukaryota</taxon>
        <taxon>Metazoa</taxon>
        <taxon>Spiralia</taxon>
        <taxon>Lophotrochozoa</taxon>
        <taxon>Annelida</taxon>
        <taxon>Polychaeta</taxon>
        <taxon>Sedentaria</taxon>
        <taxon>Canalipalpata</taxon>
        <taxon>Sabellida</taxon>
        <taxon>Oweniida</taxon>
        <taxon>Oweniidae</taxon>
        <taxon>Owenia</taxon>
    </lineage>
</organism>
<dbReference type="SMART" id="SM00703">
    <property type="entry name" value="NRF"/>
    <property type="match status" value="1"/>
</dbReference>
<dbReference type="PANTHER" id="PTHR11161:SF12">
    <property type="entry name" value="ACYLTRANSFERASE 3 DOMAIN-CONTAINING PROTEIN-RELATED"/>
    <property type="match status" value="1"/>
</dbReference>
<evidence type="ECO:0000256" key="2">
    <source>
        <dbReference type="SAM" id="SignalP"/>
    </source>
</evidence>
<evidence type="ECO:0000313" key="5">
    <source>
        <dbReference type="Proteomes" id="UP000749559"/>
    </source>
</evidence>
<feature type="transmembrane region" description="Helical" evidence="1">
    <location>
        <begin position="222"/>
        <end position="244"/>
    </location>
</feature>
<dbReference type="Proteomes" id="UP000749559">
    <property type="component" value="Unassembled WGS sequence"/>
</dbReference>
<keyword evidence="1" id="KW-0812">Transmembrane</keyword>
<sequence length="761" mass="86462">AMDPLRIFIKFACLLGICFYSTEAQKSLWLTEIVDTFKSVPGTLFLGSNITNITSITPKCWSDFQFYLAVLNNSPTPIFTNQSVPREIIYMLDADAVPPAGITSGKGFWNGDYDLCMSLKVDNKVFNYTEYTEDGIPRRDVSLRANFKAQYYRVVIHALDGIGFIEGYQNFTITFGVCAPDSCSSSDVHTMLNDGERSFDVASVENPTSGRGFIKDDPGAIVALWIISIFVAIVLAATLIDMFYITLQRKRHKRDAELYKETTTKGAKVNHAYGDSNDKHGTQATRFTTENQINGSYYTQKGDDDRKEHSVINGADNGSLKIVTSDALKDDAATNGLSNGSLKIATADVPNHKPKPYSPGVGIQIILAFSVYSNLPQLMSVDAPKGSYRQSIFTENYNFWLLPVYQGQYNNRALTNSQLAVDSFFVLSGFLGAVSFLKTLDRQGGKLRLKQMGLYFFHRFWRLTPVYMIVLMFFATLFKYTGDGPLWPVRQDQIEGCRMHWWTNLLYINNLYLPGPLCLGYTWYLANDMQFYIVAPVFLFALFKKPVVGYILTGLTFLGSIIAISVLHFQGNADYVQYYIKPYTRIGPYIIGIWLGYFIWRTKGKIKMKWWMQAIGWIFAIGFIHAAIYGNFRPLGTPFEGVPAAFYIMFKRHIFGLAVAWICLACITGYGGVVNKLMSWRVWIPLSKLTYTGYLIHPMVMYYYHYNRRQLQYMRIFPEMVFLFCAILCATIAASILVTLTFEIPVLHLEKIMFPQNKKNK</sequence>
<evidence type="ECO:0000259" key="3">
    <source>
        <dbReference type="SMART" id="SM00703"/>
    </source>
</evidence>
<feature type="transmembrane region" description="Helical" evidence="1">
    <location>
        <begin position="550"/>
        <end position="570"/>
    </location>
</feature>
<dbReference type="AlphaFoldDB" id="A0A8S4N6V7"/>
<dbReference type="InterPro" id="IPR002656">
    <property type="entry name" value="Acyl_transf_3_dom"/>
</dbReference>
<evidence type="ECO:0000256" key="1">
    <source>
        <dbReference type="SAM" id="Phobius"/>
    </source>
</evidence>
<dbReference type="Pfam" id="PF01757">
    <property type="entry name" value="Acyl_transf_3"/>
    <property type="match status" value="1"/>
</dbReference>
<feature type="non-terminal residue" evidence="4">
    <location>
        <position position="1"/>
    </location>
</feature>